<name>A0ABD1KZ10_9TELE</name>
<dbReference type="SUPFAM" id="SSF52540">
    <property type="entry name" value="P-loop containing nucleoside triphosphate hydrolases"/>
    <property type="match status" value="1"/>
</dbReference>
<accession>A0ABD1KZ10</accession>
<dbReference type="InterPro" id="IPR050637">
    <property type="entry name" value="NLRP_innate_immun_reg"/>
</dbReference>
<dbReference type="PANTHER" id="PTHR45690">
    <property type="entry name" value="NACHT, LRR AND PYD DOMAINS-CONTAINING PROTEIN 12"/>
    <property type="match status" value="1"/>
</dbReference>
<evidence type="ECO:0000256" key="7">
    <source>
        <dbReference type="ARBA" id="ARBA00023198"/>
    </source>
</evidence>
<comment type="subcellular location">
    <subcellularLocation>
        <location evidence="1">Inflammasome</location>
    </subcellularLocation>
</comment>
<evidence type="ECO:0000313" key="12">
    <source>
        <dbReference type="EMBL" id="KAL2104393.1"/>
    </source>
</evidence>
<dbReference type="EMBL" id="JBHFQA010000001">
    <property type="protein sequence ID" value="KAL2104393.1"/>
    <property type="molecule type" value="Genomic_DNA"/>
</dbReference>
<keyword evidence="8" id="KW-1271">Inflammasome</keyword>
<gene>
    <name evidence="12" type="ORF">ACEWY4_001261</name>
</gene>
<evidence type="ECO:0000256" key="5">
    <source>
        <dbReference type="ARBA" id="ARBA00022840"/>
    </source>
</evidence>
<sequence>MDIISTLLDLVDLAEKLRSLCQKVQDNKDQCGRLAGHVSSLRKTLQDLQKKTPQGKPQAYMALTLQRDLAELRTCFTDAEELVKKYDRTGSVRRIWKAGAMEKEFEGMFQRLDDIRKRLSLSLQVEQREQGQLVQDTVDRSEQKLDSLHNKVDKLLQSDWNVRGPDAPCSAASQDAAKSSIAQYKTYIQEQFGKVKEYNSLPGSDWVMVSERYTDLVIVQRHREPHRREEEIRGKGTELYSAFARASKHYLCTTVEQFFSPDSKGQVPKAVILQGHSGYGKTFTVHKIMDDWASGKMYKDLFDLVFHFKLKELNNVKENCSLVDLLPCENIDKSTVLHVLQESPQRVLFILDGFDEMRLSAEDLNSSCPLKPEIAESAKTVLLALLKGKMLSKSSLLVTTRSTASRVLSDILKGPQRFTEILGFYATGVENYFQTFFAGEENARVRERALNHVMGTDTLLTACFIPVTCWIVCNVFKDVLQEDTDIPSVLDTTTSIFAHFVFTQRNYHGPSLDDNQWSLLLKSLGKLAMDGVMKQIVLFDECDVDQKMSDNHPFLGKVFQKKVSKVETKYSFMHLSFQEFFAALFHLSDLDVAKKTLQRVQEDLSTADQKLHMSHLLPIVQFLFGLLNHNVIRLHSLSEPPDICFLLEEWICELIRAEEGLSRTHNIQIFILHCLYEAHEAGFVERAMNVWNRINLDGIPLKKTDCSVLAYCVRHCSSLERLILTHCNLTGDKLRVLTEAMGMSEELGLVVEELRDGDVDHLVTALKEGKIVADLKVKNSSLSLKSVLQLLDTLTKQKQVDTVDVNLRVPYENSTTATITTEIDNFTKAATSIDNGEDVCLIEQPQQVETPGLHISLERVISSALYSAEQLRCEHFLKLGLDHPMLCISGVSVSQSASPELFTNDWTSLLRTVHNLADSPEAKQVDVVQSCLLQVPDVKMVELMLSYLTADIATKFLSFSQACKTLQSGRCKLSEGAGGQQESVCSDVSLRKTATSVRLTVKPPAGESLSEITFAMATLSEESDWISVFKKIGAVSGSSGCVDLSFVYAVSGLQSVLLTVTCLTECWATALLSLLQAPSSAPPKYCSVSVLEPPFDTKDSICSFLSVEQDGNNIMLVVEYTKQVLACAEVQITDVSLTLPQTHLASINLHTIRTLGDLHQGTPEFVVQVSQVQGLAKITLIVSSLTGGWADTLHALILKCPTLASITLDAGQAGRGLLLEEGLRVLQDALQSLRKCHSRRQLTITLTGRRCSKKSNPCTAPGDCERRCNRSIQMHSSQLKAFTHTFLEKEREVEVEEEEEKVEVEEEEEKVEVVGEEKVVREVVEEKEKVEEEVVRAEKVEEVVVREVKVEEEVVVREEKLEEEEVVVEREEKVEEEVVREQVVRDEEVVVEEEELVREEKVEEEIERRAVEDSGLMDTYRDEDTDRDEDTGLVDTDRAEDTGLMDTDRDKDTERGCKTVCPCSCGLQ</sequence>
<evidence type="ECO:0000256" key="8">
    <source>
        <dbReference type="ARBA" id="ARBA00023233"/>
    </source>
</evidence>
<keyword evidence="13" id="KW-1185">Reference proteome</keyword>
<proteinExistence type="predicted"/>
<keyword evidence="4" id="KW-0547">Nucleotide-binding</keyword>
<dbReference type="InterPro" id="IPR032675">
    <property type="entry name" value="LRR_dom_sf"/>
</dbReference>
<evidence type="ECO:0000313" key="13">
    <source>
        <dbReference type="Proteomes" id="UP001591681"/>
    </source>
</evidence>
<dbReference type="SUPFAM" id="SSF52047">
    <property type="entry name" value="RNI-like"/>
    <property type="match status" value="1"/>
</dbReference>
<dbReference type="Pfam" id="PF05729">
    <property type="entry name" value="NACHT"/>
    <property type="match status" value="1"/>
</dbReference>
<evidence type="ECO:0000256" key="9">
    <source>
        <dbReference type="SAM" id="Coils"/>
    </source>
</evidence>
<dbReference type="Pfam" id="PF17776">
    <property type="entry name" value="NLRC4_HD2"/>
    <property type="match status" value="1"/>
</dbReference>
<organism evidence="12 13">
    <name type="scientific">Coilia grayii</name>
    <name type="common">Gray's grenadier anchovy</name>
    <dbReference type="NCBI Taxonomy" id="363190"/>
    <lineage>
        <taxon>Eukaryota</taxon>
        <taxon>Metazoa</taxon>
        <taxon>Chordata</taxon>
        <taxon>Craniata</taxon>
        <taxon>Vertebrata</taxon>
        <taxon>Euteleostomi</taxon>
        <taxon>Actinopterygii</taxon>
        <taxon>Neopterygii</taxon>
        <taxon>Teleostei</taxon>
        <taxon>Clupei</taxon>
        <taxon>Clupeiformes</taxon>
        <taxon>Clupeoidei</taxon>
        <taxon>Engraulidae</taxon>
        <taxon>Coilinae</taxon>
        <taxon>Coilia</taxon>
    </lineage>
</organism>
<feature type="compositionally biased region" description="Basic and acidic residues" evidence="10">
    <location>
        <begin position="1402"/>
        <end position="1412"/>
    </location>
</feature>
<keyword evidence="6" id="KW-0832">Ubl conjugation</keyword>
<dbReference type="InterPro" id="IPR007111">
    <property type="entry name" value="NACHT_NTPase"/>
</dbReference>
<keyword evidence="7" id="KW-0395">Inflammatory response</keyword>
<keyword evidence="2" id="KW-0963">Cytoplasm</keyword>
<dbReference type="InterPro" id="IPR059179">
    <property type="entry name" value="MLKL-like_MCAfunc"/>
</dbReference>
<dbReference type="CDD" id="cd21037">
    <property type="entry name" value="MLKL_NTD"/>
    <property type="match status" value="1"/>
</dbReference>
<feature type="region of interest" description="Disordered" evidence="10">
    <location>
        <begin position="1402"/>
        <end position="1456"/>
    </location>
</feature>
<evidence type="ECO:0000256" key="4">
    <source>
        <dbReference type="ARBA" id="ARBA00022741"/>
    </source>
</evidence>
<dbReference type="Gene3D" id="1.20.930.20">
    <property type="entry name" value="Adaptor protein Cbl, N-terminal domain"/>
    <property type="match status" value="1"/>
</dbReference>
<dbReference type="Gene3D" id="3.80.10.10">
    <property type="entry name" value="Ribonuclease Inhibitor"/>
    <property type="match status" value="1"/>
</dbReference>
<keyword evidence="5" id="KW-0067">ATP-binding</keyword>
<evidence type="ECO:0000256" key="6">
    <source>
        <dbReference type="ARBA" id="ARBA00022843"/>
    </source>
</evidence>
<dbReference type="InterPro" id="IPR036537">
    <property type="entry name" value="Adaptor_Cbl_N_dom_sf"/>
</dbReference>
<reference evidence="12 13" key="1">
    <citation type="submission" date="2024-09" db="EMBL/GenBank/DDBJ databases">
        <title>A chromosome-level genome assembly of Gray's grenadier anchovy, Coilia grayii.</title>
        <authorList>
            <person name="Fu Z."/>
        </authorList>
    </citation>
    <scope>NUCLEOTIDE SEQUENCE [LARGE SCALE GENOMIC DNA]</scope>
    <source>
        <strain evidence="12">G4</strain>
        <tissue evidence="12">Muscle</tissue>
    </source>
</reference>
<comment type="caution">
    <text evidence="12">The sequence shown here is derived from an EMBL/GenBank/DDBJ whole genome shotgun (WGS) entry which is preliminary data.</text>
</comment>
<evidence type="ECO:0000259" key="11">
    <source>
        <dbReference type="PROSITE" id="PS50837"/>
    </source>
</evidence>
<dbReference type="Gene3D" id="3.40.50.300">
    <property type="entry name" value="P-loop containing nucleotide triphosphate hydrolases"/>
    <property type="match status" value="1"/>
</dbReference>
<evidence type="ECO:0000256" key="2">
    <source>
        <dbReference type="ARBA" id="ARBA00022490"/>
    </source>
</evidence>
<keyword evidence="3" id="KW-0677">Repeat</keyword>
<evidence type="ECO:0000256" key="10">
    <source>
        <dbReference type="SAM" id="MobiDB-lite"/>
    </source>
</evidence>
<dbReference type="Proteomes" id="UP001591681">
    <property type="component" value="Unassembled WGS sequence"/>
</dbReference>
<protein>
    <recommendedName>
        <fullName evidence="11">NACHT domain-containing protein</fullName>
    </recommendedName>
</protein>
<dbReference type="PROSITE" id="PS50837">
    <property type="entry name" value="NACHT"/>
    <property type="match status" value="1"/>
</dbReference>
<dbReference type="InterPro" id="IPR041267">
    <property type="entry name" value="NLRP_HD2"/>
</dbReference>
<feature type="domain" description="NACHT" evidence="11">
    <location>
        <begin position="269"/>
        <end position="404"/>
    </location>
</feature>
<feature type="coiled-coil region" evidence="9">
    <location>
        <begin position="1287"/>
        <end position="1340"/>
    </location>
</feature>
<dbReference type="GO" id="GO:0005524">
    <property type="term" value="F:ATP binding"/>
    <property type="evidence" value="ECO:0007669"/>
    <property type="project" value="UniProtKB-KW"/>
</dbReference>
<dbReference type="GO" id="GO:0005829">
    <property type="term" value="C:cytosol"/>
    <property type="evidence" value="ECO:0007669"/>
    <property type="project" value="UniProtKB-SubCell"/>
</dbReference>
<feature type="compositionally biased region" description="Basic and acidic residues" evidence="10">
    <location>
        <begin position="1435"/>
        <end position="1456"/>
    </location>
</feature>
<evidence type="ECO:0000256" key="3">
    <source>
        <dbReference type="ARBA" id="ARBA00022737"/>
    </source>
</evidence>
<evidence type="ECO:0000256" key="1">
    <source>
        <dbReference type="ARBA" id="ARBA00004110"/>
    </source>
</evidence>
<dbReference type="PANTHER" id="PTHR45690:SF19">
    <property type="entry name" value="NACHT, LRR AND PYD DOMAINS-CONTAINING PROTEIN 3"/>
    <property type="match status" value="1"/>
</dbReference>
<keyword evidence="9" id="KW-0175">Coiled coil</keyword>
<dbReference type="InterPro" id="IPR027417">
    <property type="entry name" value="P-loop_NTPase"/>
</dbReference>
<dbReference type="InterPro" id="IPR054000">
    <property type="entry name" value="MLKL_N"/>
</dbReference>
<dbReference type="Pfam" id="PF22215">
    <property type="entry name" value="MLKL_N"/>
    <property type="match status" value="1"/>
</dbReference>